<dbReference type="Gene3D" id="3.40.50.2300">
    <property type="match status" value="1"/>
</dbReference>
<evidence type="ECO:0000313" key="11">
    <source>
        <dbReference type="Proteomes" id="UP000619041"/>
    </source>
</evidence>
<evidence type="ECO:0000256" key="7">
    <source>
        <dbReference type="SAM" id="MobiDB-lite"/>
    </source>
</evidence>
<dbReference type="Pfam" id="PF01339">
    <property type="entry name" value="CheB_methylest"/>
    <property type="match status" value="1"/>
</dbReference>
<dbReference type="SUPFAM" id="SSF52738">
    <property type="entry name" value="Methylesterase CheB, C-terminal domain"/>
    <property type="match status" value="1"/>
</dbReference>
<evidence type="ECO:0000256" key="6">
    <source>
        <dbReference type="PROSITE-ProRule" id="PRU00169"/>
    </source>
</evidence>
<feature type="active site" evidence="5">
    <location>
        <position position="284"/>
    </location>
</feature>
<dbReference type="PIRSF" id="PIRSF000876">
    <property type="entry name" value="RR_chemtxs_CheB"/>
    <property type="match status" value="1"/>
</dbReference>
<feature type="domain" description="CheB-type methylesterase" evidence="9">
    <location>
        <begin position="149"/>
        <end position="337"/>
    </location>
</feature>
<dbReference type="CDD" id="cd17541">
    <property type="entry name" value="REC_CheB-like"/>
    <property type="match status" value="1"/>
</dbReference>
<evidence type="ECO:0000313" key="10">
    <source>
        <dbReference type="EMBL" id="GGE01145.1"/>
    </source>
</evidence>
<gene>
    <name evidence="10" type="primary">cheB2</name>
    <name evidence="10" type="ORF">GCM10011515_21170</name>
</gene>
<protein>
    <recommendedName>
        <fullName evidence="3">protein-glutamate methylesterase</fullName>
        <ecNumber evidence="3">3.1.1.61</ecNumber>
    </recommendedName>
</protein>
<dbReference type="Pfam" id="PF00072">
    <property type="entry name" value="Response_reg"/>
    <property type="match status" value="1"/>
</dbReference>
<organism evidence="10 11">
    <name type="scientific">Tsuneonella deserti</name>
    <dbReference type="NCBI Taxonomy" id="2035528"/>
    <lineage>
        <taxon>Bacteria</taxon>
        <taxon>Pseudomonadati</taxon>
        <taxon>Pseudomonadota</taxon>
        <taxon>Alphaproteobacteria</taxon>
        <taxon>Sphingomonadales</taxon>
        <taxon>Erythrobacteraceae</taxon>
        <taxon>Tsuneonella</taxon>
    </lineage>
</organism>
<evidence type="ECO:0000256" key="4">
    <source>
        <dbReference type="ARBA" id="ARBA00048267"/>
    </source>
</evidence>
<evidence type="ECO:0000259" key="9">
    <source>
        <dbReference type="PROSITE" id="PS50122"/>
    </source>
</evidence>
<dbReference type="EC" id="3.1.1.61" evidence="3"/>
<dbReference type="PANTHER" id="PTHR42872">
    <property type="entry name" value="PROTEIN-GLUTAMATE METHYLESTERASE/PROTEIN-GLUTAMINE GLUTAMINASE"/>
    <property type="match status" value="1"/>
</dbReference>
<dbReference type="EMBL" id="BMKL01000001">
    <property type="protein sequence ID" value="GGE01145.1"/>
    <property type="molecule type" value="Genomic_DNA"/>
</dbReference>
<dbReference type="InterPro" id="IPR008248">
    <property type="entry name" value="CheB-like"/>
</dbReference>
<feature type="active site" evidence="5">
    <location>
        <position position="188"/>
    </location>
</feature>
<dbReference type="SMART" id="SM00448">
    <property type="entry name" value="REC"/>
    <property type="match status" value="1"/>
</dbReference>
<dbReference type="Gene3D" id="3.40.50.180">
    <property type="entry name" value="Methylesterase CheB, C-terminal domain"/>
    <property type="match status" value="1"/>
</dbReference>
<keyword evidence="11" id="KW-1185">Reference proteome</keyword>
<dbReference type="CDD" id="cd16432">
    <property type="entry name" value="CheB_Rec"/>
    <property type="match status" value="1"/>
</dbReference>
<dbReference type="PANTHER" id="PTHR42872:SF3">
    <property type="entry name" value="PROTEIN-GLUTAMATE METHYLESTERASE_PROTEIN-GLUTAMINE GLUTAMINASE 1"/>
    <property type="match status" value="1"/>
</dbReference>
<dbReference type="InterPro" id="IPR035909">
    <property type="entry name" value="CheB_C"/>
</dbReference>
<dbReference type="Proteomes" id="UP000619041">
    <property type="component" value="Unassembled WGS sequence"/>
</dbReference>
<sequence>MIVDDSLVARTVLSRIVEAEPDCEIVAKATTGEMAIARLAETPVDVILLDLEMPGMGGIGALPKILEMAEGGQVLVVSSLTAEGAEHTLSALSMGAADTLLKPRAGEFGTDYAQALVAKIRALARRPRAAEEPLRRPPSPATRASRSSPREEPLALAIGASTGGIHALCLLLGALPKSFDLPILVVQHLPESFMETLARQLSGAAGRPAVVAGAGTPIERGRIHVAPGQGHMIVRREGPLLVTGVSHHAVPSGCVPSVDPLFESLADAVGARALGVVLSGMGRDGAIGAARLVQAGGILFAQDAASSAVWGMPRAVAEAGLATAVLPPEQIAARLAAIPSQIRAVSA</sequence>
<evidence type="ECO:0000256" key="1">
    <source>
        <dbReference type="ARBA" id="ARBA00022500"/>
    </source>
</evidence>
<dbReference type="NCBIfam" id="NF001965">
    <property type="entry name" value="PRK00742.1"/>
    <property type="match status" value="1"/>
</dbReference>
<keyword evidence="1 5" id="KW-0145">Chemotaxis</keyword>
<dbReference type="PROSITE" id="PS50122">
    <property type="entry name" value="CHEB"/>
    <property type="match status" value="1"/>
</dbReference>
<evidence type="ECO:0000256" key="5">
    <source>
        <dbReference type="PROSITE-ProRule" id="PRU00050"/>
    </source>
</evidence>
<evidence type="ECO:0000259" key="8">
    <source>
        <dbReference type="PROSITE" id="PS50110"/>
    </source>
</evidence>
<comment type="caution">
    <text evidence="10">The sequence shown here is derived from an EMBL/GenBank/DDBJ whole genome shotgun (WGS) entry which is preliminary data.</text>
</comment>
<proteinExistence type="predicted"/>
<accession>A0ABQ1SBE1</accession>
<keyword evidence="6" id="KW-0597">Phosphoprotein</keyword>
<feature type="modified residue" description="4-aspartylphosphate" evidence="6">
    <location>
        <position position="50"/>
    </location>
</feature>
<feature type="region of interest" description="Disordered" evidence="7">
    <location>
        <begin position="127"/>
        <end position="152"/>
    </location>
</feature>
<dbReference type="PROSITE" id="PS50110">
    <property type="entry name" value="RESPONSE_REGULATORY"/>
    <property type="match status" value="1"/>
</dbReference>
<dbReference type="InterPro" id="IPR001789">
    <property type="entry name" value="Sig_transdc_resp-reg_receiver"/>
</dbReference>
<keyword evidence="2 5" id="KW-0378">Hydrolase</keyword>
<feature type="active site" evidence="5">
    <location>
        <position position="161"/>
    </location>
</feature>
<name>A0ABQ1SBE1_9SPHN</name>
<reference evidence="11" key="1">
    <citation type="journal article" date="2019" name="Int. J. Syst. Evol. Microbiol.">
        <title>The Global Catalogue of Microorganisms (GCM) 10K type strain sequencing project: providing services to taxonomists for standard genome sequencing and annotation.</title>
        <authorList>
            <consortium name="The Broad Institute Genomics Platform"/>
            <consortium name="The Broad Institute Genome Sequencing Center for Infectious Disease"/>
            <person name="Wu L."/>
            <person name="Ma J."/>
        </authorList>
    </citation>
    <scope>NUCLEOTIDE SEQUENCE [LARGE SCALE GENOMIC DNA]</scope>
    <source>
        <strain evidence="11">CGMCC 1.15959</strain>
    </source>
</reference>
<dbReference type="SUPFAM" id="SSF52172">
    <property type="entry name" value="CheY-like"/>
    <property type="match status" value="1"/>
</dbReference>
<comment type="catalytic activity">
    <reaction evidence="4">
        <text>[protein]-L-glutamate 5-O-methyl ester + H2O = L-glutamyl-[protein] + methanol + H(+)</text>
        <dbReference type="Rhea" id="RHEA:23236"/>
        <dbReference type="Rhea" id="RHEA-COMP:10208"/>
        <dbReference type="Rhea" id="RHEA-COMP:10311"/>
        <dbReference type="ChEBI" id="CHEBI:15377"/>
        <dbReference type="ChEBI" id="CHEBI:15378"/>
        <dbReference type="ChEBI" id="CHEBI:17790"/>
        <dbReference type="ChEBI" id="CHEBI:29973"/>
        <dbReference type="ChEBI" id="CHEBI:82795"/>
        <dbReference type="EC" id="3.1.1.61"/>
    </reaction>
</comment>
<feature type="domain" description="Response regulatory" evidence="8">
    <location>
        <begin position="1"/>
        <end position="117"/>
    </location>
</feature>
<dbReference type="InterPro" id="IPR000673">
    <property type="entry name" value="Sig_transdc_resp-reg_Me-estase"/>
</dbReference>
<evidence type="ECO:0000256" key="3">
    <source>
        <dbReference type="ARBA" id="ARBA00039140"/>
    </source>
</evidence>
<dbReference type="InterPro" id="IPR011006">
    <property type="entry name" value="CheY-like_superfamily"/>
</dbReference>
<evidence type="ECO:0000256" key="2">
    <source>
        <dbReference type="ARBA" id="ARBA00022801"/>
    </source>
</evidence>